<protein>
    <submittedName>
        <fullName evidence="1">Uncharacterized protein</fullName>
    </submittedName>
</protein>
<evidence type="ECO:0000313" key="1">
    <source>
        <dbReference type="EMBL" id="GFR02384.1"/>
    </source>
</evidence>
<sequence length="91" mass="10556">MIDVSRYGFVSFEGRTNPSNKSVLKIILNPTRENPKKRCHRYLPVSGRVRLFRNLSKRPSFQVCNHMCHFRYTSDAFNNVSSGILLKHSVT</sequence>
<organism evidence="1 2">
    <name type="scientific">Trichonephila clavata</name>
    <name type="common">Joro spider</name>
    <name type="synonym">Nephila clavata</name>
    <dbReference type="NCBI Taxonomy" id="2740835"/>
    <lineage>
        <taxon>Eukaryota</taxon>
        <taxon>Metazoa</taxon>
        <taxon>Ecdysozoa</taxon>
        <taxon>Arthropoda</taxon>
        <taxon>Chelicerata</taxon>
        <taxon>Arachnida</taxon>
        <taxon>Araneae</taxon>
        <taxon>Araneomorphae</taxon>
        <taxon>Entelegynae</taxon>
        <taxon>Araneoidea</taxon>
        <taxon>Nephilidae</taxon>
        <taxon>Trichonephila</taxon>
    </lineage>
</organism>
<gene>
    <name evidence="1" type="ORF">TNCT_38381</name>
</gene>
<keyword evidence="2" id="KW-1185">Reference proteome</keyword>
<proteinExistence type="predicted"/>
<evidence type="ECO:0000313" key="2">
    <source>
        <dbReference type="Proteomes" id="UP000887116"/>
    </source>
</evidence>
<reference evidence="1" key="1">
    <citation type="submission" date="2020-07" db="EMBL/GenBank/DDBJ databases">
        <title>Multicomponent nature underlies the extraordinary mechanical properties of spider dragline silk.</title>
        <authorList>
            <person name="Kono N."/>
            <person name="Nakamura H."/>
            <person name="Mori M."/>
            <person name="Yoshida Y."/>
            <person name="Ohtoshi R."/>
            <person name="Malay A.D."/>
            <person name="Moran D.A.P."/>
            <person name="Tomita M."/>
            <person name="Numata K."/>
            <person name="Arakawa K."/>
        </authorList>
    </citation>
    <scope>NUCLEOTIDE SEQUENCE</scope>
</reference>
<dbReference type="AlphaFoldDB" id="A0A8X6GG05"/>
<dbReference type="Proteomes" id="UP000887116">
    <property type="component" value="Unassembled WGS sequence"/>
</dbReference>
<accession>A0A8X6GG05</accession>
<dbReference type="EMBL" id="BMAO01035258">
    <property type="protein sequence ID" value="GFR02384.1"/>
    <property type="molecule type" value="Genomic_DNA"/>
</dbReference>
<name>A0A8X6GG05_TRICU</name>
<comment type="caution">
    <text evidence="1">The sequence shown here is derived from an EMBL/GenBank/DDBJ whole genome shotgun (WGS) entry which is preliminary data.</text>
</comment>